<dbReference type="InterPro" id="IPR025746">
    <property type="entry name" value="PilX_N_dom"/>
</dbReference>
<accession>A0A8H2PUW0</accession>
<keyword evidence="1" id="KW-0812">Transmembrane</keyword>
<evidence type="ECO:0000313" key="3">
    <source>
        <dbReference type="EMBL" id="TNX91836.1"/>
    </source>
</evidence>
<sequence>MSYIRQKGATLIVVLILLVIITIVGTLAIRQSITSLAIATNSQAQTLLMQTADSIFFTIERDNAVLANLQKNISALGLFGVVKPDSYINKELVFCYRPKNRSNLFNLRDSSIVYWNSQSSINNTELGISGFCKIQNSDYSSGRAAVITQVAVKKGSLDSDTPFKFFPIGTDNTTVQLQEVQPVRIIVTSVIPGAAVSTNLPNGVSNFDSAVENCFKNYTNDNVEAYPTNDTVADCFAKLGVPYNRQVMDYAVINYATKS</sequence>
<protein>
    <submittedName>
        <fullName evidence="3">Pilus assembly protein</fullName>
    </submittedName>
</protein>
<dbReference type="Proteomes" id="UP000314285">
    <property type="component" value="Unassembled WGS sequence"/>
</dbReference>
<proteinExistence type="predicted"/>
<dbReference type="Pfam" id="PF14341">
    <property type="entry name" value="PilX_N"/>
    <property type="match status" value="1"/>
</dbReference>
<organism evidence="3 4">
    <name type="scientific">Acinetobacter radioresistens</name>
    <dbReference type="NCBI Taxonomy" id="40216"/>
    <lineage>
        <taxon>Bacteria</taxon>
        <taxon>Pseudomonadati</taxon>
        <taxon>Pseudomonadota</taxon>
        <taxon>Gammaproteobacteria</taxon>
        <taxon>Moraxellales</taxon>
        <taxon>Moraxellaceae</taxon>
        <taxon>Acinetobacter</taxon>
    </lineage>
</organism>
<dbReference type="EMBL" id="VFBM01000006">
    <property type="protein sequence ID" value="TNX91836.1"/>
    <property type="molecule type" value="Genomic_DNA"/>
</dbReference>
<name>A0A8H2PUW0_ACIRA</name>
<keyword evidence="1" id="KW-0472">Membrane</keyword>
<evidence type="ECO:0000313" key="4">
    <source>
        <dbReference type="Proteomes" id="UP000314285"/>
    </source>
</evidence>
<comment type="caution">
    <text evidence="3">The sequence shown here is derived from an EMBL/GenBank/DDBJ whole genome shotgun (WGS) entry which is preliminary data.</text>
</comment>
<evidence type="ECO:0000259" key="2">
    <source>
        <dbReference type="Pfam" id="PF14341"/>
    </source>
</evidence>
<keyword evidence="1" id="KW-1133">Transmembrane helix</keyword>
<feature type="transmembrane region" description="Helical" evidence="1">
    <location>
        <begin position="9"/>
        <end position="29"/>
    </location>
</feature>
<gene>
    <name evidence="3" type="ORF">FHY67_09820</name>
</gene>
<reference evidence="3 4" key="1">
    <citation type="submission" date="2019-06" db="EMBL/GenBank/DDBJ databases">
        <title>Genome of Acinetobacter radioresistens APH1, a phenol degrading strain.</title>
        <authorList>
            <person name="Liu Y."/>
        </authorList>
    </citation>
    <scope>NUCLEOTIDE SEQUENCE [LARGE SCALE GENOMIC DNA]</scope>
    <source>
        <strain evidence="3 4">APH1</strain>
    </source>
</reference>
<dbReference type="AlphaFoldDB" id="A0A8H2PUW0"/>
<feature type="domain" description="Type 4 fimbrial biogenesis protein PilX N-terminal" evidence="2">
    <location>
        <begin position="7"/>
        <end position="54"/>
    </location>
</feature>
<evidence type="ECO:0000256" key="1">
    <source>
        <dbReference type="SAM" id="Phobius"/>
    </source>
</evidence>
<dbReference type="RefSeq" id="WP_005405238.1">
    <property type="nucleotide sequence ID" value="NZ_CP027365.1"/>
</dbReference>